<dbReference type="AlphaFoldDB" id="A0A382NBI3"/>
<evidence type="ECO:0008006" key="2">
    <source>
        <dbReference type="Google" id="ProtNLM"/>
    </source>
</evidence>
<sequence>MKKTIAYTFLTICGVLIIGACSSSEDVSSTSSTSLPDYETTTLSGTVVNTSWTLKTGRVTVPTSSTGSYSVSMINDNLSDACSSTYTGTSSNPIIMFSRDNDSGNLEVGETELCFKSGCTNTVTFYDGSVNYITATGKISIDTHTTTAVTGKMYAEMGSHSKINGTFSLSRCCLSGGSYALCSE</sequence>
<accession>A0A382NBI3</accession>
<name>A0A382NBI3_9ZZZZ</name>
<gene>
    <name evidence="1" type="ORF">METZ01_LOCUS309785</name>
</gene>
<proteinExistence type="predicted"/>
<organism evidence="1">
    <name type="scientific">marine metagenome</name>
    <dbReference type="NCBI Taxonomy" id="408172"/>
    <lineage>
        <taxon>unclassified sequences</taxon>
        <taxon>metagenomes</taxon>
        <taxon>ecological metagenomes</taxon>
    </lineage>
</organism>
<evidence type="ECO:0000313" key="1">
    <source>
        <dbReference type="EMBL" id="SVC56931.1"/>
    </source>
</evidence>
<dbReference type="PROSITE" id="PS51257">
    <property type="entry name" value="PROKAR_LIPOPROTEIN"/>
    <property type="match status" value="1"/>
</dbReference>
<protein>
    <recommendedName>
        <fullName evidence="2">Lipocalin-like domain-containing protein</fullName>
    </recommendedName>
</protein>
<reference evidence="1" key="1">
    <citation type="submission" date="2018-05" db="EMBL/GenBank/DDBJ databases">
        <authorList>
            <person name="Lanie J.A."/>
            <person name="Ng W.-L."/>
            <person name="Kazmierczak K.M."/>
            <person name="Andrzejewski T.M."/>
            <person name="Davidsen T.M."/>
            <person name="Wayne K.J."/>
            <person name="Tettelin H."/>
            <person name="Glass J.I."/>
            <person name="Rusch D."/>
            <person name="Podicherti R."/>
            <person name="Tsui H.-C.T."/>
            <person name="Winkler M.E."/>
        </authorList>
    </citation>
    <scope>NUCLEOTIDE SEQUENCE</scope>
</reference>
<dbReference type="EMBL" id="UINC01098421">
    <property type="protein sequence ID" value="SVC56931.1"/>
    <property type="molecule type" value="Genomic_DNA"/>
</dbReference>